<feature type="domain" description="RRM" evidence="4">
    <location>
        <begin position="435"/>
        <end position="506"/>
    </location>
</feature>
<accession>A0A498JG37</accession>
<feature type="coiled-coil region" evidence="2">
    <location>
        <begin position="50"/>
        <end position="119"/>
    </location>
</feature>
<feature type="region of interest" description="Disordered" evidence="3">
    <location>
        <begin position="308"/>
        <end position="356"/>
    </location>
</feature>
<evidence type="ECO:0000256" key="3">
    <source>
        <dbReference type="SAM" id="MobiDB-lite"/>
    </source>
</evidence>
<dbReference type="SUPFAM" id="SSF54928">
    <property type="entry name" value="RNA-binding domain, RBD"/>
    <property type="match status" value="1"/>
</dbReference>
<organism evidence="5 6">
    <name type="scientific">Malus domestica</name>
    <name type="common">Apple</name>
    <name type="synonym">Pyrus malus</name>
    <dbReference type="NCBI Taxonomy" id="3750"/>
    <lineage>
        <taxon>Eukaryota</taxon>
        <taxon>Viridiplantae</taxon>
        <taxon>Streptophyta</taxon>
        <taxon>Embryophyta</taxon>
        <taxon>Tracheophyta</taxon>
        <taxon>Spermatophyta</taxon>
        <taxon>Magnoliopsida</taxon>
        <taxon>eudicotyledons</taxon>
        <taxon>Gunneridae</taxon>
        <taxon>Pentapetalae</taxon>
        <taxon>rosids</taxon>
        <taxon>fabids</taxon>
        <taxon>Rosales</taxon>
        <taxon>Rosaceae</taxon>
        <taxon>Amygdaloideae</taxon>
        <taxon>Maleae</taxon>
        <taxon>Malus</taxon>
    </lineage>
</organism>
<protein>
    <recommendedName>
        <fullName evidence="4">RRM domain-containing protein</fullName>
    </recommendedName>
</protein>
<dbReference type="Gene3D" id="3.30.70.330">
    <property type="match status" value="1"/>
</dbReference>
<keyword evidence="6" id="KW-1185">Reference proteome</keyword>
<dbReference type="PANTHER" id="PTHR35689:SF1">
    <property type="entry name" value="EARLY ENDOSOME ANTIGEN"/>
    <property type="match status" value="1"/>
</dbReference>
<dbReference type="InterPro" id="IPR035979">
    <property type="entry name" value="RBD_domain_sf"/>
</dbReference>
<dbReference type="STRING" id="3750.A0A498JG37"/>
<dbReference type="EMBL" id="RDQH01000334">
    <property type="protein sequence ID" value="RXH92813.1"/>
    <property type="molecule type" value="Genomic_DNA"/>
</dbReference>
<proteinExistence type="predicted"/>
<dbReference type="SMART" id="SM00360">
    <property type="entry name" value="RRM"/>
    <property type="match status" value="1"/>
</dbReference>
<reference evidence="5 6" key="1">
    <citation type="submission" date="2018-10" db="EMBL/GenBank/DDBJ databases">
        <title>A high-quality apple genome assembly.</title>
        <authorList>
            <person name="Hu J."/>
        </authorList>
    </citation>
    <scope>NUCLEOTIDE SEQUENCE [LARGE SCALE GENOMIC DNA]</scope>
    <source>
        <strain evidence="6">cv. HFTH1</strain>
        <tissue evidence="5">Young leaf</tissue>
    </source>
</reference>
<keyword evidence="1" id="KW-0694">RNA-binding</keyword>
<feature type="coiled-coil region" evidence="2">
    <location>
        <begin position="189"/>
        <end position="223"/>
    </location>
</feature>
<dbReference type="PANTHER" id="PTHR35689">
    <property type="entry name" value="EARLY ENDOSOME ANTIGEN"/>
    <property type="match status" value="1"/>
</dbReference>
<evidence type="ECO:0000256" key="2">
    <source>
        <dbReference type="SAM" id="Coils"/>
    </source>
</evidence>
<gene>
    <name evidence="5" type="ORF">DVH24_042587</name>
</gene>
<sequence>MIESNLPVYYDLAVYCHRVDSNLEKEQVLERAKAEASMNAQALRKFVEENQRLASECAHLVTQCNKWERECSLYDHDREALMDFGNEADQRAKEAQIRVQELEDEVRELRDELGLYKYKMEMHLVDSSAENTAIEDKQLDSVLATLISKDEAVSARAFLEANKGNESCARLLKILKPSSQKVLSLVAEVKTLEKDKEHLRISLRTAEEEVKLLFEENKVLDVENKRLLRLKPICTNFCELTPKRFGEELLLLLEHNKARQQWLYFVISLSPLNNSSLSHLSSLSKIHTTSPSTLRPLSRSPPLFPPPLSFSPKPTLAPPPSGPKSSAILFSTSPPPPKTKPLTKPQFWRQSPKSSPTQDCLPRMFLGIVPRKTSVLCSRSTAPSWTLRFFTSPRPCVKREPCALEMEGRVIKMAYARPKKTKIPPPSSEPKPITFNLYVENLPYEARSKDLKVLFKSEDYNVVTAEIVFQNNLRMSAGYGFVGFKTKAEAEAAHTGRRIRVARGKQFVKVPKTESSKLGDKCTELNSSVEEDNTVVNDTN</sequence>
<comment type="caution">
    <text evidence="5">The sequence shown here is derived from an EMBL/GenBank/DDBJ whole genome shotgun (WGS) entry which is preliminary data.</text>
</comment>
<dbReference type="GO" id="GO:0003723">
    <property type="term" value="F:RNA binding"/>
    <property type="evidence" value="ECO:0007669"/>
    <property type="project" value="UniProtKB-UniRule"/>
</dbReference>
<evidence type="ECO:0000313" key="6">
    <source>
        <dbReference type="Proteomes" id="UP000290289"/>
    </source>
</evidence>
<dbReference type="InterPro" id="IPR012677">
    <property type="entry name" value="Nucleotide-bd_a/b_plait_sf"/>
</dbReference>
<evidence type="ECO:0000313" key="5">
    <source>
        <dbReference type="EMBL" id="RXH92813.1"/>
    </source>
</evidence>
<evidence type="ECO:0000256" key="1">
    <source>
        <dbReference type="PROSITE-ProRule" id="PRU00176"/>
    </source>
</evidence>
<dbReference type="Proteomes" id="UP000290289">
    <property type="component" value="Chromosome 8"/>
</dbReference>
<feature type="compositionally biased region" description="Pro residues" evidence="3">
    <location>
        <begin position="308"/>
        <end position="322"/>
    </location>
</feature>
<evidence type="ECO:0000259" key="4">
    <source>
        <dbReference type="PROSITE" id="PS50102"/>
    </source>
</evidence>
<keyword evidence="2" id="KW-0175">Coiled coil</keyword>
<dbReference type="PROSITE" id="PS50102">
    <property type="entry name" value="RRM"/>
    <property type="match status" value="1"/>
</dbReference>
<dbReference type="Pfam" id="PF00076">
    <property type="entry name" value="RRM_1"/>
    <property type="match status" value="1"/>
</dbReference>
<name>A0A498JG37_MALDO</name>
<dbReference type="AlphaFoldDB" id="A0A498JG37"/>
<dbReference type="InterPro" id="IPR000504">
    <property type="entry name" value="RRM_dom"/>
</dbReference>